<dbReference type="EMBL" id="SNWR01000001">
    <property type="protein sequence ID" value="TDO36827.1"/>
    <property type="molecule type" value="Genomic_DNA"/>
</dbReference>
<feature type="domain" description="Transcriptional repressor PaaX-like central Cas2-like" evidence="3">
    <location>
        <begin position="103"/>
        <end position="177"/>
    </location>
</feature>
<dbReference type="InterPro" id="IPR036388">
    <property type="entry name" value="WH-like_DNA-bd_sf"/>
</dbReference>
<feature type="domain" description="Transcriptional repressor PaaX-like C-terminal" evidence="2">
    <location>
        <begin position="186"/>
        <end position="271"/>
    </location>
</feature>
<proteinExistence type="predicted"/>
<evidence type="ECO:0000313" key="4">
    <source>
        <dbReference type="EMBL" id="TDO36827.1"/>
    </source>
</evidence>
<dbReference type="Proteomes" id="UP000294901">
    <property type="component" value="Unassembled WGS sequence"/>
</dbReference>
<gene>
    <name evidence="4" type="ORF">C8E87_0410</name>
</gene>
<dbReference type="InterPro" id="IPR012906">
    <property type="entry name" value="PaaX-like_N"/>
</dbReference>
<dbReference type="AlphaFoldDB" id="A0A4R6JLW9"/>
<keyword evidence="5" id="KW-1185">Reference proteome</keyword>
<dbReference type="Gene3D" id="3.30.70.2650">
    <property type="match status" value="1"/>
</dbReference>
<evidence type="ECO:0000313" key="5">
    <source>
        <dbReference type="Proteomes" id="UP000294901"/>
    </source>
</evidence>
<name>A0A4R6JLW9_9ACTN</name>
<comment type="caution">
    <text evidence="4">The sequence shown here is derived from an EMBL/GenBank/DDBJ whole genome shotgun (WGS) entry which is preliminary data.</text>
</comment>
<reference evidence="4 5" key="1">
    <citation type="submission" date="2019-03" db="EMBL/GenBank/DDBJ databases">
        <title>Sequencing the genomes of 1000 actinobacteria strains.</title>
        <authorList>
            <person name="Klenk H.-P."/>
        </authorList>
    </citation>
    <scope>NUCLEOTIDE SEQUENCE [LARGE SCALE GENOMIC DNA]</scope>
    <source>
        <strain evidence="4 5">DSM 43805</strain>
    </source>
</reference>
<dbReference type="Gene3D" id="1.10.10.10">
    <property type="entry name" value="Winged helix-like DNA-binding domain superfamily/Winged helix DNA-binding domain"/>
    <property type="match status" value="1"/>
</dbReference>
<accession>A0A4R6JLW9</accession>
<sequence>MRPLLDDLDAAPGSTTSLLRTIVATSVRRIGGWIAVADLITLMRAIDVPDTRSRNALSRLKAKGLLVPESRGKVSGYRVSEAAMPMFERHDRRLYSPRFMTENDRWCLISYSVPEEQRDLRHQLRRRLSWIGCGSVSPALWICPGFLVDEVEEILFDLGLNARATVFLANEIRGDKPAPVAVALWWDLDAIRALHDDFLAAHADEVRAAAKEPSRAFPVAIRGLDSWRPIPYVDPGLPDWLLPSDWPARRSIPVFEELRDLLLPHAHAYVEQVTSGGAG</sequence>
<dbReference type="InterPro" id="IPR013225">
    <property type="entry name" value="PaaX_C"/>
</dbReference>
<evidence type="ECO:0000259" key="2">
    <source>
        <dbReference type="Pfam" id="PF08223"/>
    </source>
</evidence>
<organism evidence="4 5">
    <name type="scientific">Paractinoplanes brasiliensis</name>
    <dbReference type="NCBI Taxonomy" id="52695"/>
    <lineage>
        <taxon>Bacteria</taxon>
        <taxon>Bacillati</taxon>
        <taxon>Actinomycetota</taxon>
        <taxon>Actinomycetes</taxon>
        <taxon>Micromonosporales</taxon>
        <taxon>Micromonosporaceae</taxon>
        <taxon>Paractinoplanes</taxon>
    </lineage>
</organism>
<dbReference type="PIRSF" id="PIRSF020623">
    <property type="entry name" value="PaaX"/>
    <property type="match status" value="1"/>
</dbReference>
<protein>
    <submittedName>
        <fullName evidence="4">PaaX family transcriptional regulator</fullName>
    </submittedName>
</protein>
<feature type="domain" description="Transcriptional repressor PaaX-like N-terminal" evidence="1">
    <location>
        <begin position="15"/>
        <end position="82"/>
    </location>
</feature>
<dbReference type="PANTHER" id="PTHR30319:SF1">
    <property type="entry name" value="TRANSCRIPTIONAL REPRESSOR PAAX"/>
    <property type="match status" value="1"/>
</dbReference>
<dbReference type="Pfam" id="PF20803">
    <property type="entry name" value="PaaX_M"/>
    <property type="match status" value="1"/>
</dbReference>
<evidence type="ECO:0000259" key="1">
    <source>
        <dbReference type="Pfam" id="PF07848"/>
    </source>
</evidence>
<dbReference type="Pfam" id="PF07848">
    <property type="entry name" value="PaaX"/>
    <property type="match status" value="1"/>
</dbReference>
<dbReference type="InterPro" id="IPR011965">
    <property type="entry name" value="PaaX_trns_reg"/>
</dbReference>
<dbReference type="PANTHER" id="PTHR30319">
    <property type="entry name" value="PHENYLACETIC ACID REGULATOR-RELATED TRANSCRIPTIONAL REPRESSOR"/>
    <property type="match status" value="1"/>
</dbReference>
<dbReference type="GO" id="GO:0006351">
    <property type="term" value="P:DNA-templated transcription"/>
    <property type="evidence" value="ECO:0007669"/>
    <property type="project" value="InterPro"/>
</dbReference>
<evidence type="ECO:0000259" key="3">
    <source>
        <dbReference type="Pfam" id="PF20803"/>
    </source>
</evidence>
<dbReference type="InterPro" id="IPR048846">
    <property type="entry name" value="PaaX-like_central"/>
</dbReference>
<dbReference type="Pfam" id="PF08223">
    <property type="entry name" value="PaaX_C"/>
    <property type="match status" value="1"/>
</dbReference>
<dbReference type="RefSeq" id="WP_166661036.1">
    <property type="nucleotide sequence ID" value="NZ_BOMD01000071.1"/>
</dbReference>